<protein>
    <submittedName>
        <fullName evidence="2">DNA helicase</fullName>
    </submittedName>
</protein>
<feature type="domain" description="UvsW.1" evidence="1">
    <location>
        <begin position="3"/>
        <end position="66"/>
    </location>
</feature>
<sequence>MLSFKSYLHEAMIDSFMGKIASCQTLEGLEELEKYYDKRVKEVDLKSSDDISIRDALAGKRTEFEGGDEEEQEEEF</sequence>
<evidence type="ECO:0000313" key="3">
    <source>
        <dbReference type="Proteomes" id="UP000222894"/>
    </source>
</evidence>
<organism evidence="2 3">
    <name type="scientific">Aeromonas phage 44RR2.8t.2</name>
    <dbReference type="NCBI Taxonomy" id="1932900"/>
    <lineage>
        <taxon>Viruses</taxon>
        <taxon>Duplodnaviria</taxon>
        <taxon>Heunggongvirae</taxon>
        <taxon>Uroviricota</taxon>
        <taxon>Caudoviricetes</taxon>
        <taxon>Pantevenvirales</taxon>
        <taxon>Straboviridae</taxon>
        <taxon>Biquartavirus</taxon>
        <taxon>Biquartavirus 44RR2</taxon>
    </lineage>
</organism>
<dbReference type="Proteomes" id="UP000222894">
    <property type="component" value="Genome"/>
</dbReference>
<keyword evidence="2" id="KW-0067">ATP-binding</keyword>
<dbReference type="InterPro" id="IPR020975">
    <property type="entry name" value="UvsW.1_dom"/>
</dbReference>
<dbReference type="Pfam" id="PF11637">
    <property type="entry name" value="UvsW-1"/>
    <property type="match status" value="1"/>
</dbReference>
<dbReference type="EMBL" id="KY290948">
    <property type="protein sequence ID" value="APU00647.1"/>
    <property type="molecule type" value="Genomic_DNA"/>
</dbReference>
<name>A0A219Y9I9_9CAUD</name>
<evidence type="ECO:0000313" key="2">
    <source>
        <dbReference type="EMBL" id="APU00647.1"/>
    </source>
</evidence>
<dbReference type="Gene3D" id="1.20.1280.210">
    <property type="match status" value="1"/>
</dbReference>
<keyword evidence="2" id="KW-0378">Hydrolase</keyword>
<proteinExistence type="predicted"/>
<reference evidence="2 3" key="1">
    <citation type="journal article" date="2017" name="Sci. Rep.">
        <title>Characterization and diversity of phages infecting Aeromonas salmonicida subsp. salmonicida.</title>
        <authorList>
            <person name="Vincent A.T."/>
            <person name="Paquet V.E."/>
            <person name="Bernatchez A."/>
            <person name="Tremblay D.M."/>
            <person name="Moineau S."/>
            <person name="Charette S.J."/>
        </authorList>
    </citation>
    <scope>NUCLEOTIDE SEQUENCE [LARGE SCALE GENOMIC DNA]</scope>
</reference>
<keyword evidence="2" id="KW-0547">Nucleotide-binding</keyword>
<evidence type="ECO:0000259" key="1">
    <source>
        <dbReference type="Pfam" id="PF11637"/>
    </source>
</evidence>
<keyword evidence="2" id="KW-0347">Helicase</keyword>
<dbReference type="InterPro" id="IPR038341">
    <property type="entry name" value="UvsW.1-like_sf"/>
</dbReference>
<accession>A0A219Y9I9</accession>
<dbReference type="GO" id="GO:0004386">
    <property type="term" value="F:helicase activity"/>
    <property type="evidence" value="ECO:0007669"/>
    <property type="project" value="UniProtKB-KW"/>
</dbReference>